<dbReference type="EMBL" id="JAHRHJ020000002">
    <property type="protein sequence ID" value="KAH9326225.1"/>
    <property type="molecule type" value="Genomic_DNA"/>
</dbReference>
<dbReference type="GO" id="GO:0005634">
    <property type="term" value="C:nucleus"/>
    <property type="evidence" value="ECO:0007669"/>
    <property type="project" value="TreeGrafter"/>
</dbReference>
<dbReference type="AlphaFoldDB" id="A0AA38LKU7"/>
<dbReference type="PANTHER" id="PTHR45931:SF3">
    <property type="entry name" value="RING ZINC FINGER-CONTAINING PROTEIN"/>
    <property type="match status" value="1"/>
</dbReference>
<keyword evidence="7" id="KW-1185">Reference proteome</keyword>
<accession>A0AA38LKU7</accession>
<name>A0AA38LKU7_TAXCH</name>
<keyword evidence="1" id="KW-0479">Metal-binding</keyword>
<evidence type="ECO:0000256" key="3">
    <source>
        <dbReference type="ARBA" id="ARBA00022833"/>
    </source>
</evidence>
<evidence type="ECO:0000313" key="6">
    <source>
        <dbReference type="EMBL" id="KAH9326225.1"/>
    </source>
</evidence>
<evidence type="ECO:0000256" key="4">
    <source>
        <dbReference type="PROSITE-ProRule" id="PRU00175"/>
    </source>
</evidence>
<gene>
    <name evidence="6" type="ORF">KI387_006403</name>
</gene>
<evidence type="ECO:0000259" key="5">
    <source>
        <dbReference type="PROSITE" id="PS50089"/>
    </source>
</evidence>
<dbReference type="InterPro" id="IPR013083">
    <property type="entry name" value="Znf_RING/FYVE/PHD"/>
</dbReference>
<proteinExistence type="predicted"/>
<dbReference type="SUPFAM" id="SSF57850">
    <property type="entry name" value="RING/U-box"/>
    <property type="match status" value="1"/>
</dbReference>
<dbReference type="GO" id="GO:0006511">
    <property type="term" value="P:ubiquitin-dependent protein catabolic process"/>
    <property type="evidence" value="ECO:0007669"/>
    <property type="project" value="TreeGrafter"/>
</dbReference>
<dbReference type="GO" id="GO:0008270">
    <property type="term" value="F:zinc ion binding"/>
    <property type="evidence" value="ECO:0007669"/>
    <property type="project" value="UniProtKB-KW"/>
</dbReference>
<dbReference type="InterPro" id="IPR001841">
    <property type="entry name" value="Znf_RING"/>
</dbReference>
<evidence type="ECO:0000256" key="2">
    <source>
        <dbReference type="ARBA" id="ARBA00022771"/>
    </source>
</evidence>
<evidence type="ECO:0000256" key="1">
    <source>
        <dbReference type="ARBA" id="ARBA00022723"/>
    </source>
</evidence>
<dbReference type="PANTHER" id="PTHR45931">
    <property type="entry name" value="SI:CH211-59O9.10"/>
    <property type="match status" value="1"/>
</dbReference>
<dbReference type="SMART" id="SM00184">
    <property type="entry name" value="RING"/>
    <property type="match status" value="1"/>
</dbReference>
<dbReference type="InterPro" id="IPR051834">
    <property type="entry name" value="RING_finger_E3_ligase"/>
</dbReference>
<feature type="domain" description="RING-type" evidence="5">
    <location>
        <begin position="390"/>
        <end position="431"/>
    </location>
</feature>
<keyword evidence="3" id="KW-0862">Zinc</keyword>
<comment type="caution">
    <text evidence="6">The sequence shown here is derived from an EMBL/GenBank/DDBJ whole genome shotgun (WGS) entry which is preliminary data.</text>
</comment>
<sequence length="442" mass="50231">MAEADSFFCHVCSKTLNDEGMCKCVLFPVEDGVIQEYVDHMMGFMRYCGSTDVPYSCDTTSRRAYAAFKEPKRHFIEGIFFYKNTVRIDFQHDLKQCQFLRDEDEAKGLTDKCGPTKYSSGEPIIARLFGDWERPSTVSRLEISGLKVKWEVAVQSILSGKTELNCHTYSWWHSRHLKCHICACEIDQEGTCTCHETTVFFSVKMMAIQFYNSQLQKLMAHFIESGISYPSHGTKDCIVKHGEGLCVTNFSYNGLHIPSYTLPSYSEIVRKFQGFVLAQLRRSVQKPEIPWYSLHVRIFSCFTGQAKSHLEIVTPTTDLYSNWRQISKDLSTGRAELIFHFYAIRDAAGGDWVEYPEDDFVDGTDSSMAAAKIIVDTLTSSVIHGGDTDCTICLAGINNGETSKILPCEHEFHAECLDNWLAAHNQCPLCKYQLLTEEGYFL</sequence>
<organism evidence="6 7">
    <name type="scientific">Taxus chinensis</name>
    <name type="common">Chinese yew</name>
    <name type="synonym">Taxus wallichiana var. chinensis</name>
    <dbReference type="NCBI Taxonomy" id="29808"/>
    <lineage>
        <taxon>Eukaryota</taxon>
        <taxon>Viridiplantae</taxon>
        <taxon>Streptophyta</taxon>
        <taxon>Embryophyta</taxon>
        <taxon>Tracheophyta</taxon>
        <taxon>Spermatophyta</taxon>
        <taxon>Pinopsida</taxon>
        <taxon>Pinidae</taxon>
        <taxon>Conifers II</taxon>
        <taxon>Cupressales</taxon>
        <taxon>Taxaceae</taxon>
        <taxon>Taxus</taxon>
    </lineage>
</organism>
<dbReference type="Pfam" id="PF13639">
    <property type="entry name" value="zf-RING_2"/>
    <property type="match status" value="1"/>
</dbReference>
<dbReference type="Proteomes" id="UP000824469">
    <property type="component" value="Unassembled WGS sequence"/>
</dbReference>
<reference evidence="6 7" key="1">
    <citation type="journal article" date="2021" name="Nat. Plants">
        <title>The Taxus genome provides insights into paclitaxel biosynthesis.</title>
        <authorList>
            <person name="Xiong X."/>
            <person name="Gou J."/>
            <person name="Liao Q."/>
            <person name="Li Y."/>
            <person name="Zhou Q."/>
            <person name="Bi G."/>
            <person name="Li C."/>
            <person name="Du R."/>
            <person name="Wang X."/>
            <person name="Sun T."/>
            <person name="Guo L."/>
            <person name="Liang H."/>
            <person name="Lu P."/>
            <person name="Wu Y."/>
            <person name="Zhang Z."/>
            <person name="Ro D.K."/>
            <person name="Shang Y."/>
            <person name="Huang S."/>
            <person name="Yan J."/>
        </authorList>
    </citation>
    <scope>NUCLEOTIDE SEQUENCE [LARGE SCALE GENOMIC DNA]</scope>
    <source>
        <strain evidence="6">Ta-2019</strain>
    </source>
</reference>
<dbReference type="Gene3D" id="3.30.40.10">
    <property type="entry name" value="Zinc/RING finger domain, C3HC4 (zinc finger)"/>
    <property type="match status" value="1"/>
</dbReference>
<protein>
    <recommendedName>
        <fullName evidence="5">RING-type domain-containing protein</fullName>
    </recommendedName>
</protein>
<dbReference type="PROSITE" id="PS50089">
    <property type="entry name" value="ZF_RING_2"/>
    <property type="match status" value="1"/>
</dbReference>
<keyword evidence="2 4" id="KW-0863">Zinc-finger</keyword>
<evidence type="ECO:0000313" key="7">
    <source>
        <dbReference type="Proteomes" id="UP000824469"/>
    </source>
</evidence>
<dbReference type="GO" id="GO:0061630">
    <property type="term" value="F:ubiquitin protein ligase activity"/>
    <property type="evidence" value="ECO:0007669"/>
    <property type="project" value="TreeGrafter"/>
</dbReference>
<dbReference type="CDD" id="cd16454">
    <property type="entry name" value="RING-H2_PA-TM-RING"/>
    <property type="match status" value="1"/>
</dbReference>